<evidence type="ECO:0000313" key="2">
    <source>
        <dbReference type="EMBL" id="MCI35126.1"/>
    </source>
</evidence>
<dbReference type="AlphaFoldDB" id="A0A392RH29"/>
<dbReference type="EMBL" id="LXQA010220516">
    <property type="protein sequence ID" value="MCI35126.1"/>
    <property type="molecule type" value="Genomic_DNA"/>
</dbReference>
<sequence>PPRVEVDDSNPLKEAQTIETLPTQENKGEHTLPTPTAVLVSEQEIVQEPPVNESGPQVEDTQPSELEGQGVAEIQPNPEITHIEAEKDATPHLEVEHSLEDQHSSPHTESQAEHVIDTDEFINNDSSAGYERTPRTG</sequence>
<comment type="caution">
    <text evidence="2">The sequence shown here is derived from an EMBL/GenBank/DDBJ whole genome shotgun (WGS) entry which is preliminary data.</text>
</comment>
<organism evidence="2 3">
    <name type="scientific">Trifolium medium</name>
    <dbReference type="NCBI Taxonomy" id="97028"/>
    <lineage>
        <taxon>Eukaryota</taxon>
        <taxon>Viridiplantae</taxon>
        <taxon>Streptophyta</taxon>
        <taxon>Embryophyta</taxon>
        <taxon>Tracheophyta</taxon>
        <taxon>Spermatophyta</taxon>
        <taxon>Magnoliopsida</taxon>
        <taxon>eudicotyledons</taxon>
        <taxon>Gunneridae</taxon>
        <taxon>Pentapetalae</taxon>
        <taxon>rosids</taxon>
        <taxon>fabids</taxon>
        <taxon>Fabales</taxon>
        <taxon>Fabaceae</taxon>
        <taxon>Papilionoideae</taxon>
        <taxon>50 kb inversion clade</taxon>
        <taxon>NPAAA clade</taxon>
        <taxon>Hologalegina</taxon>
        <taxon>IRL clade</taxon>
        <taxon>Trifolieae</taxon>
        <taxon>Trifolium</taxon>
    </lineage>
</organism>
<protein>
    <submittedName>
        <fullName evidence="2">Uncharacterized protein</fullName>
    </submittedName>
</protein>
<evidence type="ECO:0000313" key="3">
    <source>
        <dbReference type="Proteomes" id="UP000265520"/>
    </source>
</evidence>
<accession>A0A392RH29</accession>
<reference evidence="2 3" key="1">
    <citation type="journal article" date="2018" name="Front. Plant Sci.">
        <title>Red Clover (Trifolium pratense) and Zigzag Clover (T. medium) - A Picture of Genomic Similarities and Differences.</title>
        <authorList>
            <person name="Dluhosova J."/>
            <person name="Istvanek J."/>
            <person name="Nedelnik J."/>
            <person name="Repkova J."/>
        </authorList>
    </citation>
    <scope>NUCLEOTIDE SEQUENCE [LARGE SCALE GENOMIC DNA]</scope>
    <source>
        <strain evidence="3">cv. 10/8</strain>
        <tissue evidence="2">Leaf</tissue>
    </source>
</reference>
<feature type="non-terminal residue" evidence="2">
    <location>
        <position position="137"/>
    </location>
</feature>
<keyword evidence="3" id="KW-1185">Reference proteome</keyword>
<feature type="region of interest" description="Disordered" evidence="1">
    <location>
        <begin position="88"/>
        <end position="137"/>
    </location>
</feature>
<feature type="region of interest" description="Disordered" evidence="1">
    <location>
        <begin position="1"/>
        <end position="31"/>
    </location>
</feature>
<dbReference type="Proteomes" id="UP000265520">
    <property type="component" value="Unassembled WGS sequence"/>
</dbReference>
<feature type="non-terminal residue" evidence="2">
    <location>
        <position position="1"/>
    </location>
</feature>
<name>A0A392RH29_9FABA</name>
<proteinExistence type="predicted"/>
<evidence type="ECO:0000256" key="1">
    <source>
        <dbReference type="SAM" id="MobiDB-lite"/>
    </source>
</evidence>
<feature type="region of interest" description="Disordered" evidence="1">
    <location>
        <begin position="47"/>
        <end position="68"/>
    </location>
</feature>
<feature type="compositionally biased region" description="Basic and acidic residues" evidence="1">
    <location>
        <begin position="88"/>
        <end position="117"/>
    </location>
</feature>